<evidence type="ECO:0000259" key="1">
    <source>
        <dbReference type="Pfam" id="PF13460"/>
    </source>
</evidence>
<protein>
    <recommendedName>
        <fullName evidence="1">NAD(P)-binding domain-containing protein</fullName>
    </recommendedName>
</protein>
<keyword evidence="3" id="KW-1185">Reference proteome</keyword>
<dbReference type="InterPro" id="IPR021295">
    <property type="entry name" value="DUF2867"/>
</dbReference>
<dbReference type="InterPro" id="IPR036291">
    <property type="entry name" value="NAD(P)-bd_dom_sf"/>
</dbReference>
<dbReference type="InterPro" id="IPR016040">
    <property type="entry name" value="NAD(P)-bd_dom"/>
</dbReference>
<dbReference type="RefSeq" id="WP_068703475.1">
    <property type="nucleotide sequence ID" value="NZ_BDCR01000003.1"/>
</dbReference>
<dbReference type="Proteomes" id="UP000076586">
    <property type="component" value="Unassembled WGS sequence"/>
</dbReference>
<evidence type="ECO:0000313" key="2">
    <source>
        <dbReference type="EMBL" id="GAT62822.1"/>
    </source>
</evidence>
<dbReference type="EMBL" id="BDCR01000003">
    <property type="protein sequence ID" value="GAT62822.1"/>
    <property type="molecule type" value="Genomic_DNA"/>
</dbReference>
<dbReference type="Gene3D" id="3.40.50.720">
    <property type="entry name" value="NAD(P)-binding Rossmann-like Domain"/>
    <property type="match status" value="1"/>
</dbReference>
<feature type="domain" description="NAD(P)-binding" evidence="1">
    <location>
        <begin position="7"/>
        <end position="113"/>
    </location>
</feature>
<organism evidence="2 3">
    <name type="scientific">Paludibacter jiangxiensis</name>
    <dbReference type="NCBI Taxonomy" id="681398"/>
    <lineage>
        <taxon>Bacteria</taxon>
        <taxon>Pseudomonadati</taxon>
        <taxon>Bacteroidota</taxon>
        <taxon>Bacteroidia</taxon>
        <taxon>Bacteroidales</taxon>
        <taxon>Paludibacteraceae</taxon>
        <taxon>Paludibacter</taxon>
    </lineage>
</organism>
<dbReference type="InterPro" id="IPR051604">
    <property type="entry name" value="Ergot_Alk_Oxidoreductase"/>
</dbReference>
<dbReference type="STRING" id="681398.PJIAN_3132"/>
<proteinExistence type="predicted"/>
<dbReference type="SUPFAM" id="SSF51735">
    <property type="entry name" value="NAD(P)-binding Rossmann-fold domains"/>
    <property type="match status" value="1"/>
</dbReference>
<dbReference type="Pfam" id="PF11066">
    <property type="entry name" value="DUF2867"/>
    <property type="match status" value="1"/>
</dbReference>
<accession>A0A170ZMG6</accession>
<dbReference type="PANTHER" id="PTHR43162:SF1">
    <property type="entry name" value="PRESTALK A DIFFERENTIATION PROTEIN A"/>
    <property type="match status" value="1"/>
</dbReference>
<name>A0A170ZMG6_9BACT</name>
<comment type="caution">
    <text evidence="2">The sequence shown here is derived from an EMBL/GenBank/DDBJ whole genome shotgun (WGS) entry which is preliminary data.</text>
</comment>
<dbReference type="Pfam" id="PF13460">
    <property type="entry name" value="NAD_binding_10"/>
    <property type="match status" value="1"/>
</dbReference>
<sequence>MKILLTGSSGYIGKRLLPVLIENGHYVICCVRDIKRFSVPESLKSRIQVIQVDLLDNDSLANIPKEIDGAFYLVHSMSSSSDYHIQEQKSAENFRNAMAQTSVRHVVYLSGIVNETTLSKHLLSRKNVELELSKGHYHFTTLRAGIIIGSGSASFEIMRDLVEKLPVMVAPKWLNTRCQPIAISDVINILSKTIFNPQTFNKNFDIGGPDILTYKEMLLKFAGVRKLKRHILIVPVMTPKLSSYWLYFVTSTSYKLAVALVNSMKVEVVCRNNDINKILEVEPIDYQTALERAFSKIESNEVVSSWKDAFISSSFNLNISEFITVPTFGCFQDIREKAVIDRDECTNKIWCIGGENGWYYANWLWRIRGILDKIAGGVGLRRGRTSTNSLNVGDALDFWRVLYADKTEGRLLLFAEMKLPGEAWLEFRIVENKLIQTATFRPKGLMGRLYWFTVLPFHSFIFKGMIRKLTQ</sequence>
<reference evidence="3" key="2">
    <citation type="journal article" date="2017" name="Genome Announc.">
        <title>Draft genome sequence of Paludibacter jiangxiensis NM7(T), a propionate-producing fermentative bacterium.</title>
        <authorList>
            <person name="Qiu Y.-L."/>
            <person name="Tourlousse D.M."/>
            <person name="Matsuura N."/>
            <person name="Ohashi A."/>
            <person name="Sekiguchi Y."/>
        </authorList>
    </citation>
    <scope>NUCLEOTIDE SEQUENCE [LARGE SCALE GENOMIC DNA]</scope>
    <source>
        <strain evidence="3">NM7</strain>
    </source>
</reference>
<dbReference type="OrthoDB" id="9774199at2"/>
<gene>
    <name evidence="2" type="ORF">PJIAN_3132</name>
</gene>
<dbReference type="AlphaFoldDB" id="A0A170ZMG6"/>
<dbReference type="PANTHER" id="PTHR43162">
    <property type="match status" value="1"/>
</dbReference>
<reference evidence="3" key="1">
    <citation type="submission" date="2016-04" db="EMBL/GenBank/DDBJ databases">
        <title>Draft genome sequence of Paludibacter jiangxiensis strain NM7.</title>
        <authorList>
            <person name="Qiu Y."/>
            <person name="Matsuura N."/>
            <person name="Ohashi A."/>
            <person name="Tourlousse M.D."/>
            <person name="Sekiguchi Y."/>
        </authorList>
    </citation>
    <scope>NUCLEOTIDE SEQUENCE [LARGE SCALE GENOMIC DNA]</scope>
    <source>
        <strain evidence="3">NM7</strain>
    </source>
</reference>
<evidence type="ECO:0000313" key="3">
    <source>
        <dbReference type="Proteomes" id="UP000076586"/>
    </source>
</evidence>